<dbReference type="eggNOG" id="COG4502">
    <property type="taxonomic scope" value="Bacteria"/>
</dbReference>
<dbReference type="Pfam" id="PF06941">
    <property type="entry name" value="NT5C"/>
    <property type="match status" value="1"/>
</dbReference>
<dbReference type="GO" id="GO:0008253">
    <property type="term" value="F:5'-nucleotidase activity"/>
    <property type="evidence" value="ECO:0007669"/>
    <property type="project" value="InterPro"/>
</dbReference>
<dbReference type="OrthoDB" id="278110at2"/>
<dbReference type="PANTHER" id="PTHR16504:SF4">
    <property type="entry name" value="5'(3')-DEOXYRIBONUCLEOTIDASE"/>
    <property type="match status" value="1"/>
</dbReference>
<dbReference type="SFLD" id="SFLDG01126">
    <property type="entry name" value="C1.2:_Nucleotidase_Like"/>
    <property type="match status" value="1"/>
</dbReference>
<reference evidence="3 4" key="1">
    <citation type="submission" date="2014-09" db="EMBL/GenBank/DDBJ databases">
        <title>Sporocytophaga myxococcoides PG-01 genome sequencing.</title>
        <authorList>
            <person name="Liu L."/>
            <person name="Gao P.J."/>
            <person name="Chen G.J."/>
            <person name="Wang L.S."/>
        </authorList>
    </citation>
    <scope>NUCLEOTIDE SEQUENCE [LARGE SCALE GENOMIC DNA]</scope>
    <source>
        <strain evidence="3 4">PG-01</strain>
    </source>
</reference>
<dbReference type="InterPro" id="IPR023214">
    <property type="entry name" value="HAD_sf"/>
</dbReference>
<dbReference type="GO" id="GO:0009223">
    <property type="term" value="P:pyrimidine deoxyribonucleotide catabolic process"/>
    <property type="evidence" value="ECO:0007669"/>
    <property type="project" value="TreeGrafter"/>
</dbReference>
<proteinExistence type="inferred from homology"/>
<comment type="caution">
    <text evidence="3">The sequence shown here is derived from an EMBL/GenBank/DDBJ whole genome shotgun (WGS) entry which is preliminary data.</text>
</comment>
<dbReference type="EMBL" id="BBLT01000007">
    <property type="protein sequence ID" value="GAL86224.1"/>
    <property type="molecule type" value="Genomic_DNA"/>
</dbReference>
<dbReference type="InterPro" id="IPR036412">
    <property type="entry name" value="HAD-like_sf"/>
</dbReference>
<evidence type="ECO:0000313" key="3">
    <source>
        <dbReference type="EMBL" id="GAL86224.1"/>
    </source>
</evidence>
<feature type="active site" description="Nucleophile" evidence="2">
    <location>
        <position position="10"/>
    </location>
</feature>
<dbReference type="STRING" id="153721.MYP_3453"/>
<dbReference type="AlphaFoldDB" id="A0A098LIG7"/>
<protein>
    <submittedName>
        <fullName evidence="3">Uncharacterized protein</fullName>
    </submittedName>
</protein>
<evidence type="ECO:0000256" key="1">
    <source>
        <dbReference type="ARBA" id="ARBA00009589"/>
    </source>
</evidence>
<keyword evidence="4" id="KW-1185">Reference proteome</keyword>
<dbReference type="Gene3D" id="1.10.40.40">
    <property type="entry name" value="Deoxyribonucleotidase, domain 2"/>
    <property type="match status" value="1"/>
</dbReference>
<comment type="similarity">
    <text evidence="1">Belongs to the 5'(3')-deoxyribonucleotidase family.</text>
</comment>
<gene>
    <name evidence="3" type="ORF">MYP_3453</name>
</gene>
<dbReference type="SFLD" id="SFLDS00003">
    <property type="entry name" value="Haloacid_Dehalogenase"/>
    <property type="match status" value="1"/>
</dbReference>
<evidence type="ECO:0000256" key="2">
    <source>
        <dbReference type="PIRSR" id="PIRSR610708-1"/>
    </source>
</evidence>
<sequence>MKIRKTIAIDMDNVIADIESHYIDWYEKEKGIRVDKKSLSGLPETEALPDKTAVMRYLFTPGFFRTIPVMTGAKEALQILSGNYEIFIVSAAMQFPQSLSEKYQWLAEHFPDITWKNIVLCGDKSVIGTDYMIDDHTKNLDCFKGKPLLFTASHNVHVNHHVRLKDWNEATVYFENELRK</sequence>
<organism evidence="3 4">
    <name type="scientific">Sporocytophaga myxococcoides</name>
    <dbReference type="NCBI Taxonomy" id="153721"/>
    <lineage>
        <taxon>Bacteria</taxon>
        <taxon>Pseudomonadati</taxon>
        <taxon>Bacteroidota</taxon>
        <taxon>Cytophagia</taxon>
        <taxon>Cytophagales</taxon>
        <taxon>Cytophagaceae</taxon>
        <taxon>Sporocytophaga</taxon>
    </lineage>
</organism>
<dbReference type="SUPFAM" id="SSF56784">
    <property type="entry name" value="HAD-like"/>
    <property type="match status" value="1"/>
</dbReference>
<accession>A0A098LIG7</accession>
<feature type="active site" description="Proton donor" evidence="2">
    <location>
        <position position="12"/>
    </location>
</feature>
<evidence type="ECO:0000313" key="4">
    <source>
        <dbReference type="Proteomes" id="UP000030185"/>
    </source>
</evidence>
<dbReference type="Proteomes" id="UP000030185">
    <property type="component" value="Unassembled WGS sequence"/>
</dbReference>
<dbReference type="InterPro" id="IPR010708">
    <property type="entry name" value="5'(3')-deoxyribonucleotidase"/>
</dbReference>
<name>A0A098LIG7_9BACT</name>
<dbReference type="SFLD" id="SFLDG01146">
    <property type="entry name" value="C1.2.2"/>
    <property type="match status" value="1"/>
</dbReference>
<dbReference type="PANTHER" id="PTHR16504">
    <property type="entry name" value="5'(3')-DEOXYRIBONUCLEOTIDASE"/>
    <property type="match status" value="1"/>
</dbReference>
<dbReference type="Gene3D" id="3.40.50.1000">
    <property type="entry name" value="HAD superfamily/HAD-like"/>
    <property type="match status" value="1"/>
</dbReference>
<dbReference type="RefSeq" id="WP_045465783.1">
    <property type="nucleotide sequence ID" value="NZ_BBLT01000007.1"/>
</dbReference>